<organism evidence="2 3">
    <name type="scientific">Apolygus lucorum</name>
    <name type="common">Small green plant bug</name>
    <name type="synonym">Lygocoris lucorum</name>
    <dbReference type="NCBI Taxonomy" id="248454"/>
    <lineage>
        <taxon>Eukaryota</taxon>
        <taxon>Metazoa</taxon>
        <taxon>Ecdysozoa</taxon>
        <taxon>Arthropoda</taxon>
        <taxon>Hexapoda</taxon>
        <taxon>Insecta</taxon>
        <taxon>Pterygota</taxon>
        <taxon>Neoptera</taxon>
        <taxon>Paraneoptera</taxon>
        <taxon>Hemiptera</taxon>
        <taxon>Heteroptera</taxon>
        <taxon>Panheteroptera</taxon>
        <taxon>Cimicomorpha</taxon>
        <taxon>Miridae</taxon>
        <taxon>Mirini</taxon>
        <taxon>Apolygus</taxon>
    </lineage>
</organism>
<reference evidence="2" key="1">
    <citation type="journal article" date="2021" name="Mol. Ecol. Resour.">
        <title>Apolygus lucorum genome provides insights into omnivorousness and mesophyll feeding.</title>
        <authorList>
            <person name="Liu Y."/>
            <person name="Liu H."/>
            <person name="Wang H."/>
            <person name="Huang T."/>
            <person name="Liu B."/>
            <person name="Yang B."/>
            <person name="Yin L."/>
            <person name="Li B."/>
            <person name="Zhang Y."/>
            <person name="Zhang S."/>
            <person name="Jiang F."/>
            <person name="Zhang X."/>
            <person name="Ren Y."/>
            <person name="Wang B."/>
            <person name="Wang S."/>
            <person name="Lu Y."/>
            <person name="Wu K."/>
            <person name="Fan W."/>
            <person name="Wang G."/>
        </authorList>
    </citation>
    <scope>NUCLEOTIDE SEQUENCE</scope>
    <source>
        <strain evidence="2">12Hb</strain>
    </source>
</reference>
<evidence type="ECO:0000313" key="2">
    <source>
        <dbReference type="EMBL" id="KAF6199533.1"/>
    </source>
</evidence>
<comment type="caution">
    <text evidence="2">The sequence shown here is derived from an EMBL/GenBank/DDBJ whole genome shotgun (WGS) entry which is preliminary data.</text>
</comment>
<dbReference type="OrthoDB" id="6630129at2759"/>
<gene>
    <name evidence="2" type="ORF">GE061_007559</name>
</gene>
<feature type="compositionally biased region" description="Polar residues" evidence="1">
    <location>
        <begin position="387"/>
        <end position="397"/>
    </location>
</feature>
<protein>
    <submittedName>
        <fullName evidence="2">Uncharacterized protein</fullName>
    </submittedName>
</protein>
<name>A0A8S9WSB2_APOLU</name>
<sequence length="477" mass="53521">MAESSASEYVPSTSSDTDEDDFRATTQDLLAGLEENKILVKRKPLEIRRREGINLDELKFSIFDNGMLEDLPEPNTLSSDERVAVVGPNPGAWSPQTPSSPKHSESVVTLHSVSAPNNFEILDLTTLGVKNLSHDQLSLALVAHLPRDASASSDGLLIDVPAPSYCDSPEIPSDESLRLPLNISSESTSQNLDTHSSIETSIDSRGLKKWSRVSVPKEWKKNKAKSNRLKGEAYTGYRRLHPGSTKKIVQDVPKDGRSMGPTCSSSLCAKWQNRLCNTVSEEERKAVFYTFWNDMSSWDMKRMYICGSVEIIKSKRSRVVDRASRRNLSNFYFLRIKGERIPVCQKMFMDTHGITKTELRYWLEHFYQSNVPNARTNNVRPAERTPGNESFESNNDVLGQKDTGLISRREIVDAFFDDLPVVPSHYCRKSSKKKDGGVQETLRLARVTSGNPLSSRPHAALLHRLIGGTRRDEHGQT</sequence>
<accession>A0A8S9WSB2</accession>
<feature type="region of interest" description="Disordered" evidence="1">
    <location>
        <begin position="374"/>
        <end position="398"/>
    </location>
</feature>
<feature type="region of interest" description="Disordered" evidence="1">
    <location>
        <begin position="1"/>
        <end position="25"/>
    </location>
</feature>
<feature type="compositionally biased region" description="Polar residues" evidence="1">
    <location>
        <begin position="1"/>
        <end position="15"/>
    </location>
</feature>
<dbReference type="PANTHER" id="PTHR10773">
    <property type="entry name" value="DNA-DIRECTED RNA POLYMERASES I, II, AND III SUBUNIT RPABC2"/>
    <property type="match status" value="1"/>
</dbReference>
<dbReference type="AlphaFoldDB" id="A0A8S9WSB2"/>
<dbReference type="EMBL" id="WIXP02000015">
    <property type="protein sequence ID" value="KAF6199533.1"/>
    <property type="molecule type" value="Genomic_DNA"/>
</dbReference>
<evidence type="ECO:0000256" key="1">
    <source>
        <dbReference type="SAM" id="MobiDB-lite"/>
    </source>
</evidence>
<evidence type="ECO:0000313" key="3">
    <source>
        <dbReference type="Proteomes" id="UP000466442"/>
    </source>
</evidence>
<dbReference type="Proteomes" id="UP000466442">
    <property type="component" value="Unassembled WGS sequence"/>
</dbReference>
<keyword evidence="3" id="KW-1185">Reference proteome</keyword>
<dbReference type="PANTHER" id="PTHR10773:SF19">
    <property type="match status" value="1"/>
</dbReference>
<proteinExistence type="predicted"/>